<feature type="domain" description="Soluble ligand binding" evidence="5">
    <location>
        <begin position="462"/>
        <end position="507"/>
    </location>
</feature>
<feature type="domain" description="Soluble ligand binding" evidence="5">
    <location>
        <begin position="561"/>
        <end position="614"/>
    </location>
</feature>
<sequence>MKVKLLIFSLLVWLLSTLSATGQTAQEKRLIDEFNKGKKENIDARQKNSTQSVTNRSRTLSQDNTPTDNIIDDKFKFTTDSLRVMEILNSRSTGVFGRELFDKKNVSFAPVYNIPTPANYILAGGDQVLIDIWGEVDKSYDLKISPDGNINIPEVGVVHLAGLTVAQAENVVRNSVAKRNEGVETGSTKVTFSLGNIRSIKVNVIGEAAVPGTYTVPSLATLFNVLYAAGGVSDIGSLRNIKLYRNGKQVAALDVYDYLLNGKNVADIRLDDNDLVVIEPFKSIVDIRGQVRRARKYELKDGESFVDLLKISGGFDGKAYTDNVTVHRSDGKRLEIITLDKDRFEDFVLVNRDSIIVGEIVPTYTNRVTLKGAVWRPGDYQVSHVIATVGDLVRKAEGVREDAFLGRVQISRLDTVDMQRGIISVNLGDVLSGKASDVLLNKEDIVTVFSLDTLRQKQFLSIKGEVNNPNDSIPFVRNATVEDVILLANGLTDGASRARLEVFRRIKNPNSTEVSDRKALAFQFEIGEDLSIKDRDSKFRLEPFDEIVVRRSPGYIKQQTVRIKGEVVFPGEYVLTDIDNRLSTLVSNAGGLSQTAYAKGAYLRRKIGDDEQERVKAIEKIMRNMQSASKDSLKLDIEELKTSYMVGINLIDALQRPGSDVDVVLQEGDELVIPEFNNTVKISGAVYYPNAVTYMPNMSINDYINMAGGYSQQARRKPFIIYMNGMVASGNLGRKSIQPGCEIVVPQRPMSKQVTLSEILAITTSSVSMLALIANLVK</sequence>
<evidence type="ECO:0000256" key="3">
    <source>
        <dbReference type="SAM" id="SignalP"/>
    </source>
</evidence>
<reference evidence="6 7" key="1">
    <citation type="journal article" date="2015" name="Genome Announc.">
        <title>Complete Genome Sequence of the Novel Leech Symbiont Mucinivorans hirudinis M3T.</title>
        <authorList>
            <person name="Nelson M.C."/>
            <person name="Bomar L."/>
            <person name="Graf J."/>
        </authorList>
    </citation>
    <scope>NUCLEOTIDE SEQUENCE [LARGE SCALE GENOMIC DNA]</scope>
    <source>
        <strain evidence="7">M3</strain>
    </source>
</reference>
<feature type="domain" description="Polysaccharide export protein N-terminal" evidence="4">
    <location>
        <begin position="115"/>
        <end position="178"/>
    </location>
</feature>
<organism evidence="6 7">
    <name type="scientific">Mucinivorans hirudinis</name>
    <dbReference type="NCBI Taxonomy" id="1433126"/>
    <lineage>
        <taxon>Bacteria</taxon>
        <taxon>Pseudomonadati</taxon>
        <taxon>Bacteroidota</taxon>
        <taxon>Bacteroidia</taxon>
        <taxon>Bacteroidales</taxon>
        <taxon>Rikenellaceae</taxon>
        <taxon>Mucinivorans</taxon>
    </lineage>
</organism>
<dbReference type="Proteomes" id="UP000027616">
    <property type="component" value="Chromosome I"/>
</dbReference>
<evidence type="ECO:0000256" key="2">
    <source>
        <dbReference type="SAM" id="MobiDB-lite"/>
    </source>
</evidence>
<dbReference type="EMBL" id="HG934468">
    <property type="protein sequence ID" value="CDN31362.1"/>
    <property type="molecule type" value="Genomic_DNA"/>
</dbReference>
<evidence type="ECO:0000313" key="7">
    <source>
        <dbReference type="Proteomes" id="UP000027616"/>
    </source>
</evidence>
<dbReference type="PATRIC" id="fig|1433126.3.peg.1260"/>
<dbReference type="OrthoDB" id="9808948at2"/>
<dbReference type="InterPro" id="IPR019554">
    <property type="entry name" value="Soluble_ligand-bd"/>
</dbReference>
<dbReference type="InterPro" id="IPR049712">
    <property type="entry name" value="Poly_export"/>
</dbReference>
<dbReference type="InterPro" id="IPR003715">
    <property type="entry name" value="Poly_export_N"/>
</dbReference>
<dbReference type="STRING" id="1433126.BN938_1269"/>
<accession>A0A060R7V1</accession>
<dbReference type="AlphaFoldDB" id="A0A060R7V1"/>
<evidence type="ECO:0000256" key="1">
    <source>
        <dbReference type="ARBA" id="ARBA00022729"/>
    </source>
</evidence>
<evidence type="ECO:0000259" key="5">
    <source>
        <dbReference type="Pfam" id="PF10531"/>
    </source>
</evidence>
<dbReference type="KEGG" id="rbc:BN938_1269"/>
<feature type="domain" description="Soluble ligand binding" evidence="5">
    <location>
        <begin position="284"/>
        <end position="333"/>
    </location>
</feature>
<protein>
    <submittedName>
        <fullName evidence="6">Putative polysialic acid transport protein</fullName>
    </submittedName>
</protein>
<gene>
    <name evidence="6" type="ORF">BN938_1269</name>
</gene>
<keyword evidence="7" id="KW-1185">Reference proteome</keyword>
<feature type="signal peptide" evidence="3">
    <location>
        <begin position="1"/>
        <end position="25"/>
    </location>
</feature>
<dbReference type="Pfam" id="PF10531">
    <property type="entry name" value="SLBB"/>
    <property type="match status" value="5"/>
</dbReference>
<feature type="domain" description="Soluble ligand binding" evidence="5">
    <location>
        <begin position="680"/>
        <end position="722"/>
    </location>
</feature>
<dbReference type="HOGENOM" id="CLU_011447_1_0_10"/>
<feature type="region of interest" description="Disordered" evidence="2">
    <location>
        <begin position="41"/>
        <end position="66"/>
    </location>
</feature>
<dbReference type="Gene3D" id="3.30.1950.10">
    <property type="entry name" value="wza like domain"/>
    <property type="match status" value="1"/>
</dbReference>
<feature type="domain" description="Soluble ligand binding" evidence="5">
    <location>
        <begin position="202"/>
        <end position="248"/>
    </location>
</feature>
<dbReference type="GO" id="GO:0015159">
    <property type="term" value="F:polysaccharide transmembrane transporter activity"/>
    <property type="evidence" value="ECO:0007669"/>
    <property type="project" value="InterPro"/>
</dbReference>
<dbReference type="PANTHER" id="PTHR33619:SF3">
    <property type="entry name" value="POLYSACCHARIDE EXPORT PROTEIN GFCE-RELATED"/>
    <property type="match status" value="1"/>
</dbReference>
<feature type="compositionally biased region" description="Polar residues" evidence="2">
    <location>
        <begin position="47"/>
        <end position="66"/>
    </location>
</feature>
<feature type="chain" id="PRO_5001585721" evidence="3">
    <location>
        <begin position="26"/>
        <end position="778"/>
    </location>
</feature>
<dbReference type="Gene3D" id="3.10.560.10">
    <property type="entry name" value="Outer membrane lipoprotein wza domain like"/>
    <property type="match status" value="6"/>
</dbReference>
<dbReference type="Pfam" id="PF02563">
    <property type="entry name" value="Poly_export"/>
    <property type="match status" value="1"/>
</dbReference>
<evidence type="ECO:0000313" key="6">
    <source>
        <dbReference type="EMBL" id="CDN31362.1"/>
    </source>
</evidence>
<dbReference type="eggNOG" id="COG1596">
    <property type="taxonomic scope" value="Bacteria"/>
</dbReference>
<proteinExistence type="predicted"/>
<keyword evidence="1 3" id="KW-0732">Signal</keyword>
<name>A0A060R7V1_9BACT</name>
<dbReference type="PANTHER" id="PTHR33619">
    <property type="entry name" value="POLYSACCHARIDE EXPORT PROTEIN GFCE-RELATED"/>
    <property type="match status" value="1"/>
</dbReference>
<evidence type="ECO:0000259" key="4">
    <source>
        <dbReference type="Pfam" id="PF02563"/>
    </source>
</evidence>